<dbReference type="PANTHER" id="PTHR15002">
    <property type="entry name" value="RIBOSOMAL BIOGENESIS PROTEIN LAS1L"/>
    <property type="match status" value="1"/>
</dbReference>
<name>A0A1D2VGS0_9ASCO</name>
<dbReference type="OrthoDB" id="10263222at2759"/>
<organism evidence="1 2">
    <name type="scientific">Ascoidea rubescens DSM 1968</name>
    <dbReference type="NCBI Taxonomy" id="1344418"/>
    <lineage>
        <taxon>Eukaryota</taxon>
        <taxon>Fungi</taxon>
        <taxon>Dikarya</taxon>
        <taxon>Ascomycota</taxon>
        <taxon>Saccharomycotina</taxon>
        <taxon>Saccharomycetes</taxon>
        <taxon>Ascoideaceae</taxon>
        <taxon>Ascoidea</taxon>
    </lineage>
</organism>
<dbReference type="PANTHER" id="PTHR15002:SF0">
    <property type="entry name" value="RIBOSOMAL BIOGENESIS PROTEIN LAS1L"/>
    <property type="match status" value="1"/>
</dbReference>
<dbReference type="STRING" id="1344418.A0A1D2VGS0"/>
<proteinExistence type="predicted"/>
<dbReference type="AlphaFoldDB" id="A0A1D2VGS0"/>
<protein>
    <submittedName>
        <fullName evidence="1">Las1-domain-containing protein</fullName>
    </submittedName>
</protein>
<dbReference type="EMBL" id="KV454481">
    <property type="protein sequence ID" value="ODV60835.1"/>
    <property type="molecule type" value="Genomic_DNA"/>
</dbReference>
<accession>A0A1D2VGS0</accession>
<dbReference type="GO" id="GO:0000460">
    <property type="term" value="P:maturation of 5.8S rRNA"/>
    <property type="evidence" value="ECO:0007669"/>
    <property type="project" value="TreeGrafter"/>
</dbReference>
<gene>
    <name evidence="1" type="ORF">ASCRUDRAFT_86457</name>
</gene>
<keyword evidence="2" id="KW-1185">Reference proteome</keyword>
<dbReference type="GO" id="GO:0090730">
    <property type="term" value="C:Las1 complex"/>
    <property type="evidence" value="ECO:0007669"/>
    <property type="project" value="InterPro"/>
</dbReference>
<dbReference type="GO" id="GO:0004519">
    <property type="term" value="F:endonuclease activity"/>
    <property type="evidence" value="ECO:0007669"/>
    <property type="project" value="InterPro"/>
</dbReference>
<dbReference type="GO" id="GO:0030687">
    <property type="term" value="C:preribosome, large subunit precursor"/>
    <property type="evidence" value="ECO:0007669"/>
    <property type="project" value="TreeGrafter"/>
</dbReference>
<dbReference type="InParanoid" id="A0A1D2VGS0"/>
<dbReference type="RefSeq" id="XP_020047142.1">
    <property type="nucleotide sequence ID" value="XM_020194928.1"/>
</dbReference>
<dbReference type="GeneID" id="30968564"/>
<dbReference type="Proteomes" id="UP000095038">
    <property type="component" value="Unassembled WGS sequence"/>
</dbReference>
<dbReference type="InterPro" id="IPR007174">
    <property type="entry name" value="Las1"/>
</dbReference>
<evidence type="ECO:0000313" key="1">
    <source>
        <dbReference type="EMBL" id="ODV60835.1"/>
    </source>
</evidence>
<dbReference type="Pfam" id="PF04031">
    <property type="entry name" value="Las1"/>
    <property type="match status" value="1"/>
</dbReference>
<dbReference type="GO" id="GO:0000470">
    <property type="term" value="P:maturation of LSU-rRNA"/>
    <property type="evidence" value="ECO:0007669"/>
    <property type="project" value="TreeGrafter"/>
</dbReference>
<dbReference type="FunCoup" id="A0A1D2VGS0">
    <property type="interactions" value="94"/>
</dbReference>
<evidence type="ECO:0000313" key="2">
    <source>
        <dbReference type="Proteomes" id="UP000095038"/>
    </source>
</evidence>
<sequence>MNPPRLVAWKSEEDLIKLRHWFYDFNEHLDNRKLAINYVNILRSRNRLPHSIESTSQLTASIITDSISLNGSDAYNYHANAITSVKLSYSMALIRFVNGILDPLQQSVYAIPLSTLARHQKLPQFFVEIRHMSTHETLPDIQLLRDITQKALAWLYDNYWCFCGVKNTENKSNNDADNNKNNNNNLVKEDPVVKINDNYIKQINSLKQNLKLYKSFKKENLLKVVKIGDNSTSAKNYWNNLNNILIFTNSKELLIKNQFVLMNLLIFKNILIPNKSLYKKKKIIPFSQIKLLNLNFLEFLFNNKKLNGNFNFFNNFFKFILIKIETFKLSIHLNNQLTLFKKFFKKIDFESNKVTAVDELFGNNAPIEILDFKFNSVAEVNYSLKYLKFFLSNIQSDSNFKKNYYSNYININNSNGNDLIAKSKFWIDLDEILSFLQEYETSYNQDLLNHIKSEIVSSQKSSNKAAKTNKNLIEKIDAIINMQSLKSIPNKRLSSEMDYADANEDGKIKLEQNQEAKKANNDTEDNFEKDLQNLRKRIKLIASDSLTEETNQENENKENSKSTAEFFLELHENWQITPFGVTI</sequence>
<reference evidence="2" key="1">
    <citation type="submission" date="2016-05" db="EMBL/GenBank/DDBJ databases">
        <title>Comparative genomics of biotechnologically important yeasts.</title>
        <authorList>
            <consortium name="DOE Joint Genome Institute"/>
            <person name="Riley R."/>
            <person name="Haridas S."/>
            <person name="Wolfe K.H."/>
            <person name="Lopes M.R."/>
            <person name="Hittinger C.T."/>
            <person name="Goker M."/>
            <person name="Salamov A."/>
            <person name="Wisecaver J."/>
            <person name="Long T.M."/>
            <person name="Aerts A.L."/>
            <person name="Barry K."/>
            <person name="Choi C."/>
            <person name="Clum A."/>
            <person name="Coughlan A.Y."/>
            <person name="Deshpande S."/>
            <person name="Douglass A.P."/>
            <person name="Hanson S.J."/>
            <person name="Klenk H.-P."/>
            <person name="Labutti K."/>
            <person name="Lapidus A."/>
            <person name="Lindquist E."/>
            <person name="Lipzen A."/>
            <person name="Meier-Kolthoff J.P."/>
            <person name="Ohm R.A."/>
            <person name="Otillar R.P."/>
            <person name="Pangilinan J."/>
            <person name="Peng Y."/>
            <person name="Rokas A."/>
            <person name="Rosa C.A."/>
            <person name="Scheuner C."/>
            <person name="Sibirny A.A."/>
            <person name="Slot J.C."/>
            <person name="Stielow J.B."/>
            <person name="Sun H."/>
            <person name="Kurtzman C.P."/>
            <person name="Blackwell M."/>
            <person name="Grigoriev I.V."/>
            <person name="Jeffries T.W."/>
        </authorList>
    </citation>
    <scope>NUCLEOTIDE SEQUENCE [LARGE SCALE GENOMIC DNA]</scope>
    <source>
        <strain evidence="2">DSM 1968</strain>
    </source>
</reference>